<feature type="region of interest" description="Disordered" evidence="1">
    <location>
        <begin position="1"/>
        <end position="105"/>
    </location>
</feature>
<evidence type="ECO:0000256" key="1">
    <source>
        <dbReference type="SAM" id="MobiDB-lite"/>
    </source>
</evidence>
<feature type="non-terminal residue" evidence="3">
    <location>
        <position position="1"/>
    </location>
</feature>
<feature type="compositionally biased region" description="Polar residues" evidence="1">
    <location>
        <begin position="27"/>
        <end position="49"/>
    </location>
</feature>
<evidence type="ECO:0000259" key="2">
    <source>
        <dbReference type="Pfam" id="PF03168"/>
    </source>
</evidence>
<evidence type="ECO:0000313" key="4">
    <source>
        <dbReference type="Proteomes" id="UP000789831"/>
    </source>
</evidence>
<feature type="compositionally biased region" description="Polar residues" evidence="1">
    <location>
        <begin position="57"/>
        <end position="66"/>
    </location>
</feature>
<name>A0A9N8ZTU7_9GLOM</name>
<protein>
    <submittedName>
        <fullName evidence="3">6943_t:CDS:1</fullName>
    </submittedName>
</protein>
<dbReference type="InterPro" id="IPR004864">
    <property type="entry name" value="LEA_2"/>
</dbReference>
<comment type="caution">
    <text evidence="3">The sequence shown here is derived from an EMBL/GenBank/DDBJ whole genome shotgun (WGS) entry which is preliminary data.</text>
</comment>
<feature type="compositionally biased region" description="Low complexity" evidence="1">
    <location>
        <begin position="9"/>
        <end position="18"/>
    </location>
</feature>
<dbReference type="Proteomes" id="UP000789831">
    <property type="component" value="Unassembled WGS sequence"/>
</dbReference>
<organism evidence="3 4">
    <name type="scientific">Ambispora gerdemannii</name>
    <dbReference type="NCBI Taxonomy" id="144530"/>
    <lineage>
        <taxon>Eukaryota</taxon>
        <taxon>Fungi</taxon>
        <taxon>Fungi incertae sedis</taxon>
        <taxon>Mucoromycota</taxon>
        <taxon>Glomeromycotina</taxon>
        <taxon>Glomeromycetes</taxon>
        <taxon>Archaeosporales</taxon>
        <taxon>Ambisporaceae</taxon>
        <taxon>Ambispora</taxon>
    </lineage>
</organism>
<keyword evidence="4" id="KW-1185">Reference proteome</keyword>
<proteinExistence type="predicted"/>
<dbReference type="Gene3D" id="2.60.40.1820">
    <property type="match status" value="1"/>
</dbReference>
<reference evidence="3" key="1">
    <citation type="submission" date="2021-06" db="EMBL/GenBank/DDBJ databases">
        <authorList>
            <person name="Kallberg Y."/>
            <person name="Tangrot J."/>
            <person name="Rosling A."/>
        </authorList>
    </citation>
    <scope>NUCLEOTIDE SEQUENCE</scope>
    <source>
        <strain evidence="3">MT106</strain>
    </source>
</reference>
<dbReference type="SUPFAM" id="SSF117070">
    <property type="entry name" value="LEA14-like"/>
    <property type="match status" value="1"/>
</dbReference>
<dbReference type="EMBL" id="CAJVPL010000532">
    <property type="protein sequence ID" value="CAG8506925.1"/>
    <property type="molecule type" value="Genomic_DNA"/>
</dbReference>
<dbReference type="Pfam" id="PF03168">
    <property type="entry name" value="LEA_2"/>
    <property type="match status" value="1"/>
</dbReference>
<evidence type="ECO:0000313" key="3">
    <source>
        <dbReference type="EMBL" id="CAG8506925.1"/>
    </source>
</evidence>
<dbReference type="OrthoDB" id="20273at2759"/>
<accession>A0A9N8ZTU7</accession>
<sequence>QNFPTSKTNNGYSNNYNNDSRYDMASGYSNSANNDAYPPYNSSQQNPYSTPFDDPHTPSQSQSSSYPLAPMTMNRSFTQYGPKVPTYPPPRSQTFPQSGNNNQTSAVVSKPLYDKNDPNAPRPPSQYGVKQESFYNKEYGKGEGGGGGNYQEKPKYGGFMGTFCCCGCGRMCRTNGFDFNFGLNISVDNPNFVGADFKSIKATAFYPGHTTPIGGGNLTDVQIGAKANTTINFPFSINYDSSQDPGLAIVQDILLKCGFLGGPRQQISIDYTLVVSLKVLAVTVSPSFSRTEKVDCPIKNNQMPNIAGLNINNAISAFNINKGSKAGKKK</sequence>
<feature type="domain" description="Late embryogenesis abundant protein LEA-2 subgroup" evidence="2">
    <location>
        <begin position="185"/>
        <end position="279"/>
    </location>
</feature>
<dbReference type="AlphaFoldDB" id="A0A9N8ZTU7"/>
<feature type="compositionally biased region" description="Polar residues" evidence="1">
    <location>
        <begin position="92"/>
        <end position="105"/>
    </location>
</feature>
<gene>
    <name evidence="3" type="ORF">AGERDE_LOCUS4539</name>
</gene>